<dbReference type="PANTHER" id="PTHR48475:SF1">
    <property type="entry name" value="RNASE H TYPE-1 DOMAIN-CONTAINING PROTEIN"/>
    <property type="match status" value="1"/>
</dbReference>
<proteinExistence type="predicted"/>
<dbReference type="InterPro" id="IPR012337">
    <property type="entry name" value="RNaseH-like_sf"/>
</dbReference>
<dbReference type="InterPro" id="IPR036397">
    <property type="entry name" value="RNaseH_sf"/>
</dbReference>
<dbReference type="Gene3D" id="3.30.420.10">
    <property type="entry name" value="Ribonuclease H-like superfamily/Ribonuclease H"/>
    <property type="match status" value="1"/>
</dbReference>
<accession>A0ABM1H033</accession>
<dbReference type="GeneID" id="107022342"/>
<dbReference type="PANTHER" id="PTHR48475">
    <property type="entry name" value="RIBONUCLEASE H"/>
    <property type="match status" value="1"/>
</dbReference>
<dbReference type="Proteomes" id="UP000694930">
    <property type="component" value="Chromosome 6"/>
</dbReference>
<protein>
    <submittedName>
        <fullName evidence="2">Uncharacterized protein LOC107022342</fullName>
    </submittedName>
</protein>
<name>A0ABM1H033_SOLPN</name>
<organism evidence="1 2">
    <name type="scientific">Solanum pennellii</name>
    <name type="common">Tomato</name>
    <name type="synonym">Lycopersicon pennellii</name>
    <dbReference type="NCBI Taxonomy" id="28526"/>
    <lineage>
        <taxon>Eukaryota</taxon>
        <taxon>Viridiplantae</taxon>
        <taxon>Streptophyta</taxon>
        <taxon>Embryophyta</taxon>
        <taxon>Tracheophyta</taxon>
        <taxon>Spermatophyta</taxon>
        <taxon>Magnoliopsida</taxon>
        <taxon>eudicotyledons</taxon>
        <taxon>Gunneridae</taxon>
        <taxon>Pentapetalae</taxon>
        <taxon>asterids</taxon>
        <taxon>lamiids</taxon>
        <taxon>Solanales</taxon>
        <taxon>Solanaceae</taxon>
        <taxon>Solanoideae</taxon>
        <taxon>Solaneae</taxon>
        <taxon>Solanum</taxon>
        <taxon>Solanum subgen. Lycopersicon</taxon>
    </lineage>
</organism>
<dbReference type="RefSeq" id="XP_015078466.1">
    <property type="nucleotide sequence ID" value="XM_015222980.1"/>
</dbReference>
<reference evidence="2" key="2">
    <citation type="submission" date="2025-08" db="UniProtKB">
        <authorList>
            <consortium name="RefSeq"/>
        </authorList>
    </citation>
    <scope>IDENTIFICATION</scope>
</reference>
<dbReference type="SUPFAM" id="SSF53098">
    <property type="entry name" value="Ribonuclease H-like"/>
    <property type="match status" value="1"/>
</dbReference>
<reference evidence="1" key="1">
    <citation type="journal article" date="2014" name="Nat. Genet.">
        <title>The genome of the stress-tolerant wild tomato species Solanum pennellii.</title>
        <authorList>
            <person name="Bolger A."/>
            <person name="Scossa F."/>
            <person name="Bolger M.E."/>
            <person name="Lanz C."/>
            <person name="Maumus F."/>
            <person name="Tohge T."/>
            <person name="Quesneville H."/>
            <person name="Alseekh S."/>
            <person name="Sorensen I."/>
            <person name="Lichtenstein G."/>
            <person name="Fich E.A."/>
            <person name="Conte M."/>
            <person name="Keller H."/>
            <person name="Schneeberger K."/>
            <person name="Schwacke R."/>
            <person name="Ofner I."/>
            <person name="Vrebalov J."/>
            <person name="Xu Y."/>
            <person name="Osorio S."/>
            <person name="Aflitos S.A."/>
            <person name="Schijlen E."/>
            <person name="Jimenez-Gomez J.M."/>
            <person name="Ryngajllo M."/>
            <person name="Kimura S."/>
            <person name="Kumar R."/>
            <person name="Koenig D."/>
            <person name="Headland L.R."/>
            <person name="Maloof J.N."/>
            <person name="Sinha N."/>
            <person name="van Ham R.C."/>
            <person name="Lankhorst R.K."/>
            <person name="Mao L."/>
            <person name="Vogel A."/>
            <person name="Arsova B."/>
            <person name="Panstruga R."/>
            <person name="Fei Z."/>
            <person name="Rose J.K."/>
            <person name="Zamir D."/>
            <person name="Carrari F."/>
            <person name="Giovannoni J.J."/>
            <person name="Weigel D."/>
            <person name="Usadel B."/>
            <person name="Fernie A.R."/>
        </authorList>
    </citation>
    <scope>NUCLEOTIDE SEQUENCE [LARGE SCALE GENOMIC DNA]</scope>
    <source>
        <strain evidence="1">cv. LA0716</strain>
    </source>
</reference>
<gene>
    <name evidence="2" type="primary">LOC107022342</name>
</gene>
<evidence type="ECO:0000313" key="2">
    <source>
        <dbReference type="RefSeq" id="XP_015078466.1"/>
    </source>
</evidence>
<sequence length="168" mass="19511">MDKICDLFGFKQCNSSMYYVAANGLAEAFNNTLCNLLKKVVSKSKRDWHDRMEEALWVYGTTHRTATQETPYSFVFGTEAVLSLERKIPSLRVAIQEGLTEEDNARLRLKELEVLYEKRRLADWSHQWKILEEVLSLKRRHTPGPQEYKLCTAPKKMSARLKISKKVA</sequence>
<keyword evidence="1" id="KW-1185">Reference proteome</keyword>
<evidence type="ECO:0000313" key="1">
    <source>
        <dbReference type="Proteomes" id="UP000694930"/>
    </source>
</evidence>